<dbReference type="Proteomes" id="UP000191554">
    <property type="component" value="Unassembled WGS sequence"/>
</dbReference>
<evidence type="ECO:0000313" key="2">
    <source>
        <dbReference type="Proteomes" id="UP000191554"/>
    </source>
</evidence>
<accession>A0A1V4SEF6</accession>
<comment type="caution">
    <text evidence="1">The sequence shown here is derived from an EMBL/GenBank/DDBJ whole genome shotgun (WGS) entry which is preliminary data.</text>
</comment>
<dbReference type="RefSeq" id="WP_080066281.1">
    <property type="nucleotide sequence ID" value="NZ_MZGX01000032.1"/>
</dbReference>
<dbReference type="OrthoDB" id="1739846at2"/>
<organism evidence="1 2">
    <name type="scientific">Ruminiclostridium hungatei</name>
    <name type="common">Clostridium hungatei</name>
    <dbReference type="NCBI Taxonomy" id="48256"/>
    <lineage>
        <taxon>Bacteria</taxon>
        <taxon>Bacillati</taxon>
        <taxon>Bacillota</taxon>
        <taxon>Clostridia</taxon>
        <taxon>Eubacteriales</taxon>
        <taxon>Oscillospiraceae</taxon>
        <taxon>Ruminiclostridium</taxon>
    </lineage>
</organism>
<reference evidence="1 2" key="1">
    <citation type="submission" date="2017-03" db="EMBL/GenBank/DDBJ databases">
        <title>Genome sequence of Clostridium hungatei DSM 14427.</title>
        <authorList>
            <person name="Poehlein A."/>
            <person name="Daniel R."/>
        </authorList>
    </citation>
    <scope>NUCLEOTIDE SEQUENCE [LARGE SCALE GENOMIC DNA]</scope>
    <source>
        <strain evidence="1 2">DSM 14427</strain>
    </source>
</reference>
<dbReference type="EMBL" id="MZGX01000032">
    <property type="protein sequence ID" value="OPX42204.1"/>
    <property type="molecule type" value="Genomic_DNA"/>
</dbReference>
<dbReference type="AlphaFoldDB" id="A0A1V4SEF6"/>
<name>A0A1V4SEF6_RUMHU</name>
<proteinExistence type="predicted"/>
<evidence type="ECO:0000313" key="1">
    <source>
        <dbReference type="EMBL" id="OPX42204.1"/>
    </source>
</evidence>
<protein>
    <submittedName>
        <fullName evidence="1">Uncharacterized protein</fullName>
    </submittedName>
</protein>
<gene>
    <name evidence="1" type="ORF">CLHUN_38540</name>
</gene>
<keyword evidence="2" id="KW-1185">Reference proteome</keyword>
<sequence length="83" mass="9665">MLDSRKCLEIYEFCQQQYKKLEKKNGHYSPKHDKIVMELAAKEFQMSDVVINKAFDLAAQTLSKNSRATSEKIIRNKLIGKMI</sequence>